<comment type="caution">
    <text evidence="1">The sequence shown here is derived from an EMBL/GenBank/DDBJ whole genome shotgun (WGS) entry which is preliminary data.</text>
</comment>
<keyword evidence="1" id="KW-0489">Methyltransferase</keyword>
<evidence type="ECO:0000313" key="1">
    <source>
        <dbReference type="EMBL" id="HAE27468.1"/>
    </source>
</evidence>
<evidence type="ECO:0000313" key="2">
    <source>
        <dbReference type="Proteomes" id="UP000259610"/>
    </source>
</evidence>
<name>A0A3B9GYK5_9PROT</name>
<dbReference type="AlphaFoldDB" id="A0A3B9GYK5"/>
<dbReference type="Gene3D" id="3.40.50.150">
    <property type="entry name" value="Vaccinia Virus protein VP39"/>
    <property type="match status" value="1"/>
</dbReference>
<accession>A0A3B9GYK5</accession>
<organism evidence="1 2">
    <name type="scientific">Hyphomonas adhaerens</name>
    <dbReference type="NCBI Taxonomy" id="81029"/>
    <lineage>
        <taxon>Bacteria</taxon>
        <taxon>Pseudomonadati</taxon>
        <taxon>Pseudomonadota</taxon>
        <taxon>Alphaproteobacteria</taxon>
        <taxon>Hyphomonadales</taxon>
        <taxon>Hyphomonadaceae</taxon>
        <taxon>Hyphomonas</taxon>
    </lineage>
</organism>
<dbReference type="SUPFAM" id="SSF53335">
    <property type="entry name" value="S-adenosyl-L-methionine-dependent methyltransferases"/>
    <property type="match status" value="1"/>
</dbReference>
<proteinExistence type="predicted"/>
<dbReference type="EMBL" id="DMAN01000219">
    <property type="protein sequence ID" value="HAE27468.1"/>
    <property type="molecule type" value="Genomic_DNA"/>
</dbReference>
<dbReference type="InterPro" id="IPR029063">
    <property type="entry name" value="SAM-dependent_MTases_sf"/>
</dbReference>
<protein>
    <submittedName>
        <fullName evidence="1">16S rRNA (Cytosine(1402)-N(4))-methyltransferase</fullName>
    </submittedName>
</protein>
<keyword evidence="1" id="KW-0808">Transferase</keyword>
<sequence>MMTTRPRPDTADSGHKPVMLDEVLAALDVQDGDRIVDGTFGGG</sequence>
<feature type="non-terminal residue" evidence="1">
    <location>
        <position position="43"/>
    </location>
</feature>
<dbReference type="GO" id="GO:0008168">
    <property type="term" value="F:methyltransferase activity"/>
    <property type="evidence" value="ECO:0007669"/>
    <property type="project" value="UniProtKB-KW"/>
</dbReference>
<dbReference type="GO" id="GO:0032259">
    <property type="term" value="P:methylation"/>
    <property type="evidence" value="ECO:0007669"/>
    <property type="project" value="UniProtKB-KW"/>
</dbReference>
<gene>
    <name evidence="1" type="ORF">DCG58_09935</name>
</gene>
<reference evidence="1 2" key="1">
    <citation type="journal article" date="2018" name="Nat. Biotechnol.">
        <title>A standardized bacterial taxonomy based on genome phylogeny substantially revises the tree of life.</title>
        <authorList>
            <person name="Parks D.H."/>
            <person name="Chuvochina M."/>
            <person name="Waite D.W."/>
            <person name="Rinke C."/>
            <person name="Skarshewski A."/>
            <person name="Chaumeil P.A."/>
            <person name="Hugenholtz P."/>
        </authorList>
    </citation>
    <scope>NUCLEOTIDE SEQUENCE [LARGE SCALE GENOMIC DNA]</scope>
    <source>
        <strain evidence="1">UBA8733</strain>
    </source>
</reference>
<dbReference type="Proteomes" id="UP000259610">
    <property type="component" value="Unassembled WGS sequence"/>
</dbReference>